<keyword evidence="2" id="KW-0732">Signal</keyword>
<gene>
    <name evidence="3" type="ORF">EYF80_055487</name>
</gene>
<protein>
    <recommendedName>
        <fullName evidence="5">Secreted protein</fullName>
    </recommendedName>
</protein>
<dbReference type="EMBL" id="SRLO01001984">
    <property type="protein sequence ID" value="TNN34355.1"/>
    <property type="molecule type" value="Genomic_DNA"/>
</dbReference>
<evidence type="ECO:0000313" key="4">
    <source>
        <dbReference type="Proteomes" id="UP000314294"/>
    </source>
</evidence>
<evidence type="ECO:0008006" key="5">
    <source>
        <dbReference type="Google" id="ProtNLM"/>
    </source>
</evidence>
<sequence length="87" mass="9927">MKTTMKTMMTFIFSSAHTLLTLTSVSSSVLHTSFLSAVMSDFFSSTRYRLKKSGKETRKGDEERRRGKETRTHEKASLKSLGLMQRT</sequence>
<feature type="chain" id="PRO_5021250880" description="Secreted protein" evidence="2">
    <location>
        <begin position="28"/>
        <end position="87"/>
    </location>
</feature>
<comment type="caution">
    <text evidence="3">The sequence shown here is derived from an EMBL/GenBank/DDBJ whole genome shotgun (WGS) entry which is preliminary data.</text>
</comment>
<name>A0A4Z2EZR6_9TELE</name>
<feature type="region of interest" description="Disordered" evidence="1">
    <location>
        <begin position="52"/>
        <end position="87"/>
    </location>
</feature>
<feature type="compositionally biased region" description="Basic and acidic residues" evidence="1">
    <location>
        <begin position="53"/>
        <end position="77"/>
    </location>
</feature>
<accession>A0A4Z2EZR6</accession>
<keyword evidence="4" id="KW-1185">Reference proteome</keyword>
<evidence type="ECO:0000256" key="1">
    <source>
        <dbReference type="SAM" id="MobiDB-lite"/>
    </source>
</evidence>
<dbReference type="Proteomes" id="UP000314294">
    <property type="component" value="Unassembled WGS sequence"/>
</dbReference>
<feature type="signal peptide" evidence="2">
    <location>
        <begin position="1"/>
        <end position="27"/>
    </location>
</feature>
<evidence type="ECO:0000313" key="3">
    <source>
        <dbReference type="EMBL" id="TNN34355.1"/>
    </source>
</evidence>
<proteinExistence type="predicted"/>
<reference evidence="3 4" key="1">
    <citation type="submission" date="2019-03" db="EMBL/GenBank/DDBJ databases">
        <title>First draft genome of Liparis tanakae, snailfish: a comprehensive survey of snailfish specific genes.</title>
        <authorList>
            <person name="Kim W."/>
            <person name="Song I."/>
            <person name="Jeong J.-H."/>
            <person name="Kim D."/>
            <person name="Kim S."/>
            <person name="Ryu S."/>
            <person name="Song J.Y."/>
            <person name="Lee S.K."/>
        </authorList>
    </citation>
    <scope>NUCLEOTIDE SEQUENCE [LARGE SCALE GENOMIC DNA]</scope>
    <source>
        <tissue evidence="3">Muscle</tissue>
    </source>
</reference>
<organism evidence="3 4">
    <name type="scientific">Liparis tanakae</name>
    <name type="common">Tanaka's snailfish</name>
    <dbReference type="NCBI Taxonomy" id="230148"/>
    <lineage>
        <taxon>Eukaryota</taxon>
        <taxon>Metazoa</taxon>
        <taxon>Chordata</taxon>
        <taxon>Craniata</taxon>
        <taxon>Vertebrata</taxon>
        <taxon>Euteleostomi</taxon>
        <taxon>Actinopterygii</taxon>
        <taxon>Neopterygii</taxon>
        <taxon>Teleostei</taxon>
        <taxon>Neoteleostei</taxon>
        <taxon>Acanthomorphata</taxon>
        <taxon>Eupercaria</taxon>
        <taxon>Perciformes</taxon>
        <taxon>Cottioidei</taxon>
        <taxon>Cottales</taxon>
        <taxon>Liparidae</taxon>
        <taxon>Liparis</taxon>
    </lineage>
</organism>
<dbReference type="AlphaFoldDB" id="A0A4Z2EZR6"/>
<evidence type="ECO:0000256" key="2">
    <source>
        <dbReference type="SAM" id="SignalP"/>
    </source>
</evidence>